<evidence type="ECO:0000313" key="3">
    <source>
        <dbReference type="Proteomes" id="UP000717515"/>
    </source>
</evidence>
<gene>
    <name evidence="2" type="ORF">KVV02_005463</name>
</gene>
<feature type="compositionally biased region" description="Basic and acidic residues" evidence="1">
    <location>
        <begin position="281"/>
        <end position="291"/>
    </location>
</feature>
<dbReference type="Pfam" id="PF08228">
    <property type="entry name" value="RNase_P_pop3"/>
    <property type="match status" value="1"/>
</dbReference>
<feature type="compositionally biased region" description="Polar residues" evidence="1">
    <location>
        <begin position="120"/>
        <end position="131"/>
    </location>
</feature>
<dbReference type="PANTHER" id="PTHR28272:SF1">
    <property type="entry name" value="RIBONUCLEASES P_MRP PROTEIN SUBUNIT POP3"/>
    <property type="match status" value="1"/>
</dbReference>
<name>A0A9P8ACA3_MORAP</name>
<dbReference type="AlphaFoldDB" id="A0A9P8ACA3"/>
<sequence length="448" mass="48516">MSTPKAKGNAGAAATHSGGMRAEAKKTRVVFKNVLDTPFNIPWPEVTSENNAIVLDVLCDLMKPIREYRRSGRKAKNNAKHDSKPALDHSNPSTVPQPSVKGHAAKSSKPKRALAMINHDPQQPQPVTTAEESQHTQKKNTPLEPPAIFESTTIGINAVTKSLERSIQDLRSYPPPRVVFLCKGDLAPSHLYNHLGPMIAMLPVTTLLFPLLRGSEKKLSESLGMQAVGAIAIHAHTKGKGGADAGSMTRETEDLIMILGRMVEPMTVSWLPKVLPPPLPKVDKSRKDTAKEPTASIPALATTKESTFSSTDTLVASDSASQATSITEMPSIIPQSTCTSIPPSAATTIAKDEGSVKWIPTNIKSVQTTMPIIVKTPRPVVGDTTTNSSDNGKKKGQQQQQKPQKQQQQQQQQSRHKHGQVDQSSKKHRSDDDASRGDRDKGKKPKNT</sequence>
<feature type="region of interest" description="Disordered" evidence="1">
    <location>
        <begin position="70"/>
        <end position="146"/>
    </location>
</feature>
<feature type="compositionally biased region" description="Low complexity" evidence="1">
    <location>
        <begin position="397"/>
        <end position="413"/>
    </location>
</feature>
<dbReference type="GO" id="GO:0005655">
    <property type="term" value="C:nucleolar ribonuclease P complex"/>
    <property type="evidence" value="ECO:0007669"/>
    <property type="project" value="TreeGrafter"/>
</dbReference>
<dbReference type="InterPro" id="IPR013241">
    <property type="entry name" value="RNase_P_Pop3"/>
</dbReference>
<feature type="region of interest" description="Disordered" evidence="1">
    <location>
        <begin position="279"/>
        <end position="298"/>
    </location>
</feature>
<dbReference type="EMBL" id="JAIFTL010000013">
    <property type="protein sequence ID" value="KAG9326801.1"/>
    <property type="molecule type" value="Genomic_DNA"/>
</dbReference>
<dbReference type="GO" id="GO:0005829">
    <property type="term" value="C:cytosol"/>
    <property type="evidence" value="ECO:0007669"/>
    <property type="project" value="TreeGrafter"/>
</dbReference>
<dbReference type="GO" id="GO:0006364">
    <property type="term" value="P:rRNA processing"/>
    <property type="evidence" value="ECO:0007669"/>
    <property type="project" value="InterPro"/>
</dbReference>
<feature type="compositionally biased region" description="Basic residues" evidence="1">
    <location>
        <begin position="103"/>
        <end position="112"/>
    </location>
</feature>
<comment type="caution">
    <text evidence="2">The sequence shown here is derived from an EMBL/GenBank/DDBJ whole genome shotgun (WGS) entry which is preliminary data.</text>
</comment>
<dbReference type="GO" id="GO:0034965">
    <property type="term" value="P:intronic box C/D snoRNA processing"/>
    <property type="evidence" value="ECO:0007669"/>
    <property type="project" value="TreeGrafter"/>
</dbReference>
<dbReference type="PANTHER" id="PTHR28272">
    <property type="entry name" value="RIBONUCLEASES P/MRP PROTEIN SUBUNIT POP3"/>
    <property type="match status" value="1"/>
</dbReference>
<dbReference type="GO" id="GO:0004526">
    <property type="term" value="F:ribonuclease P activity"/>
    <property type="evidence" value="ECO:0007669"/>
    <property type="project" value="TreeGrafter"/>
</dbReference>
<dbReference type="GO" id="GO:0008033">
    <property type="term" value="P:tRNA processing"/>
    <property type="evidence" value="ECO:0007669"/>
    <property type="project" value="InterPro"/>
</dbReference>
<dbReference type="Proteomes" id="UP000717515">
    <property type="component" value="Unassembled WGS sequence"/>
</dbReference>
<feature type="region of interest" description="Disordered" evidence="1">
    <location>
        <begin position="374"/>
        <end position="448"/>
    </location>
</feature>
<feature type="region of interest" description="Disordered" evidence="1">
    <location>
        <begin position="1"/>
        <end position="23"/>
    </location>
</feature>
<evidence type="ECO:0000256" key="1">
    <source>
        <dbReference type="SAM" id="MobiDB-lite"/>
    </source>
</evidence>
<evidence type="ECO:0000313" key="2">
    <source>
        <dbReference type="EMBL" id="KAG9326801.1"/>
    </source>
</evidence>
<reference evidence="2" key="1">
    <citation type="submission" date="2021-07" db="EMBL/GenBank/DDBJ databases">
        <title>Draft genome of Mortierella alpina, strain LL118, isolated from an aspen leaf litter sample.</title>
        <authorList>
            <person name="Yang S."/>
            <person name="Vinatzer B.A."/>
        </authorList>
    </citation>
    <scope>NUCLEOTIDE SEQUENCE</scope>
    <source>
        <strain evidence="2">LL118</strain>
    </source>
</reference>
<feature type="compositionally biased region" description="Basic and acidic residues" evidence="1">
    <location>
        <begin position="429"/>
        <end position="441"/>
    </location>
</feature>
<dbReference type="GO" id="GO:0000172">
    <property type="term" value="C:ribonuclease MRP complex"/>
    <property type="evidence" value="ECO:0007669"/>
    <property type="project" value="TreeGrafter"/>
</dbReference>
<protein>
    <submittedName>
        <fullName evidence="2">Uncharacterized protein</fullName>
    </submittedName>
</protein>
<dbReference type="GO" id="GO:0000171">
    <property type="term" value="F:ribonuclease MRP activity"/>
    <property type="evidence" value="ECO:0007669"/>
    <property type="project" value="TreeGrafter"/>
</dbReference>
<proteinExistence type="predicted"/>
<accession>A0A9P8ACA3</accession>
<organism evidence="2 3">
    <name type="scientific">Mortierella alpina</name>
    <name type="common">Oleaginous fungus</name>
    <name type="synonym">Mortierella renispora</name>
    <dbReference type="NCBI Taxonomy" id="64518"/>
    <lineage>
        <taxon>Eukaryota</taxon>
        <taxon>Fungi</taxon>
        <taxon>Fungi incertae sedis</taxon>
        <taxon>Mucoromycota</taxon>
        <taxon>Mortierellomycotina</taxon>
        <taxon>Mortierellomycetes</taxon>
        <taxon>Mortierellales</taxon>
        <taxon>Mortierellaceae</taxon>
        <taxon>Mortierella</taxon>
    </lineage>
</organism>